<dbReference type="GO" id="GO:0015847">
    <property type="term" value="P:putrescine transport"/>
    <property type="evidence" value="ECO:0007669"/>
    <property type="project" value="UniProtKB-ARBA"/>
</dbReference>
<dbReference type="PANTHER" id="PTHR42781:SF4">
    <property type="entry name" value="SPERMIDINE_PUTRESCINE IMPORT ATP-BINDING PROTEIN POTA"/>
    <property type="match status" value="1"/>
</dbReference>
<dbReference type="RefSeq" id="WP_056567832.1">
    <property type="nucleotide sequence ID" value="NZ_CP033334.1"/>
</dbReference>
<dbReference type="InterPro" id="IPR050093">
    <property type="entry name" value="ABC_SmlMolc_Importer"/>
</dbReference>
<dbReference type="GO" id="GO:0022857">
    <property type="term" value="F:transmembrane transporter activity"/>
    <property type="evidence" value="ECO:0007669"/>
    <property type="project" value="InterPro"/>
</dbReference>
<evidence type="ECO:0000256" key="4">
    <source>
        <dbReference type="ARBA" id="ARBA00022840"/>
    </source>
</evidence>
<keyword evidence="3" id="KW-0547">Nucleotide-binding</keyword>
<dbReference type="GO" id="GO:0005524">
    <property type="term" value="F:ATP binding"/>
    <property type="evidence" value="ECO:0007669"/>
    <property type="project" value="UniProtKB-KW"/>
</dbReference>
<proteinExistence type="inferred from homology"/>
<dbReference type="GO" id="GO:0043190">
    <property type="term" value="C:ATP-binding cassette (ABC) transporter complex"/>
    <property type="evidence" value="ECO:0007669"/>
    <property type="project" value="InterPro"/>
</dbReference>
<dbReference type="InterPro" id="IPR008995">
    <property type="entry name" value="Mo/tungstate-bd_C_term_dom"/>
</dbReference>
<dbReference type="FunFam" id="3.40.50.300:FF:000133">
    <property type="entry name" value="Spermidine/putrescine import ATP-binding protein PotA"/>
    <property type="match status" value="1"/>
</dbReference>
<dbReference type="Gene3D" id="3.40.50.300">
    <property type="entry name" value="P-loop containing nucleotide triphosphate hydrolases"/>
    <property type="match status" value="1"/>
</dbReference>
<keyword evidence="4 5" id="KW-0067">ATP-binding</keyword>
<sequence>MNTGISTEAPLIELSNGQKQFGLFQALTDINLTINEGEIVTLLGPSGCGKTTLMRIIAGFEALTSGTLKIDGKDVAALPPEKRPVNMVFQRYALFPHLDVFDNVAYGLKVKGVEKDERRKRVQAMLRTVQMESLSHRFIGELSGGQCQRVALARALVNGPRVLLLDEPLAALDLKIRQHMLGEMKRIQLETGATFVYVTHDQDEAMILSDRVVLIDHGRIVQIDRPQDMYFRPRSLFAAKFLGETNLFEGRLTGSGIGQLSLETRDGPFDVVSNDVPVSANDAAVMSVRPEAMSFRQSDAQLDYAMDAEVADVIFSGSRSFFHLVSRGGQKFRVQVQNMPGAALPTAGDKVHVSWRKDSATVLPLARTSS</sequence>
<dbReference type="EMBL" id="LYTK01000003">
    <property type="protein sequence ID" value="OBQ70568.1"/>
    <property type="molecule type" value="Genomic_DNA"/>
</dbReference>
<dbReference type="GO" id="GO:0016887">
    <property type="term" value="F:ATP hydrolysis activity"/>
    <property type="evidence" value="ECO:0007669"/>
    <property type="project" value="InterPro"/>
</dbReference>
<dbReference type="SMART" id="SM00382">
    <property type="entry name" value="AAA"/>
    <property type="match status" value="1"/>
</dbReference>
<protein>
    <submittedName>
        <fullName evidence="5">Spermidine/putrescine ABC transporter ATP-binding protein</fullName>
    </submittedName>
</protein>
<dbReference type="InterPro" id="IPR013611">
    <property type="entry name" value="Transp-assoc_OB_typ2"/>
</dbReference>
<comment type="similarity">
    <text evidence="1">Belongs to the ABC transporter superfamily.</text>
</comment>
<gene>
    <name evidence="5" type="ORF">A8145_28190</name>
</gene>
<evidence type="ECO:0000256" key="3">
    <source>
        <dbReference type="ARBA" id="ARBA00022741"/>
    </source>
</evidence>
<dbReference type="Gene3D" id="2.40.50.100">
    <property type="match status" value="1"/>
</dbReference>
<accession>A0A6M7U0H7</accession>
<dbReference type="Pfam" id="PF00005">
    <property type="entry name" value="ABC_tran"/>
    <property type="match status" value="1"/>
</dbReference>
<dbReference type="PROSITE" id="PS00211">
    <property type="entry name" value="ABC_TRANSPORTER_1"/>
    <property type="match status" value="1"/>
</dbReference>
<dbReference type="PANTHER" id="PTHR42781">
    <property type="entry name" value="SPERMIDINE/PUTRESCINE IMPORT ATP-BINDING PROTEIN POTA"/>
    <property type="match status" value="1"/>
</dbReference>
<dbReference type="SUPFAM" id="SSF50331">
    <property type="entry name" value="MOP-like"/>
    <property type="match status" value="1"/>
</dbReference>
<dbReference type="AlphaFoldDB" id="A0A6M7U0H7"/>
<name>A0A6M7U0H7_RHILI</name>
<reference evidence="5 6" key="1">
    <citation type="submission" date="2016-05" db="EMBL/GenBank/DDBJ databases">
        <authorList>
            <person name="Ramsay J.P."/>
        </authorList>
    </citation>
    <scope>NUCLEOTIDE SEQUENCE [LARGE SCALE GENOMIC DNA]</scope>
    <source>
        <strain evidence="5 6">NZP2042</strain>
    </source>
</reference>
<evidence type="ECO:0000313" key="5">
    <source>
        <dbReference type="EMBL" id="OBQ70568.1"/>
    </source>
</evidence>
<dbReference type="InterPro" id="IPR003593">
    <property type="entry name" value="AAA+_ATPase"/>
</dbReference>
<evidence type="ECO:0000256" key="1">
    <source>
        <dbReference type="ARBA" id="ARBA00005417"/>
    </source>
</evidence>
<dbReference type="InterPro" id="IPR027417">
    <property type="entry name" value="P-loop_NTPase"/>
</dbReference>
<dbReference type="Pfam" id="PF08402">
    <property type="entry name" value="TOBE_2"/>
    <property type="match status" value="1"/>
</dbReference>
<dbReference type="InterPro" id="IPR017871">
    <property type="entry name" value="ABC_transporter-like_CS"/>
</dbReference>
<dbReference type="PROSITE" id="PS50893">
    <property type="entry name" value="ABC_TRANSPORTER_2"/>
    <property type="match status" value="1"/>
</dbReference>
<evidence type="ECO:0000313" key="6">
    <source>
        <dbReference type="Proteomes" id="UP000093737"/>
    </source>
</evidence>
<comment type="caution">
    <text evidence="5">The sequence shown here is derived from an EMBL/GenBank/DDBJ whole genome shotgun (WGS) entry which is preliminary data.</text>
</comment>
<organism evidence="5 6">
    <name type="scientific">Rhizobium loti</name>
    <name type="common">Mesorhizobium loti</name>
    <dbReference type="NCBI Taxonomy" id="381"/>
    <lineage>
        <taxon>Bacteria</taxon>
        <taxon>Pseudomonadati</taxon>
        <taxon>Pseudomonadota</taxon>
        <taxon>Alphaproteobacteria</taxon>
        <taxon>Hyphomicrobiales</taxon>
        <taxon>Phyllobacteriaceae</taxon>
        <taxon>Mesorhizobium</taxon>
    </lineage>
</organism>
<keyword evidence="2" id="KW-0813">Transport</keyword>
<dbReference type="InterPro" id="IPR003439">
    <property type="entry name" value="ABC_transporter-like_ATP-bd"/>
</dbReference>
<dbReference type="Proteomes" id="UP000093737">
    <property type="component" value="Unassembled WGS sequence"/>
</dbReference>
<evidence type="ECO:0000256" key="2">
    <source>
        <dbReference type="ARBA" id="ARBA00022448"/>
    </source>
</evidence>
<dbReference type="SUPFAM" id="SSF52540">
    <property type="entry name" value="P-loop containing nucleoside triphosphate hydrolases"/>
    <property type="match status" value="1"/>
</dbReference>